<gene>
    <name evidence="3" type="ORF">HNQ59_001124</name>
</gene>
<dbReference type="RefSeq" id="WP_184036257.1">
    <property type="nucleotide sequence ID" value="NZ_JACHHY010000005.1"/>
</dbReference>
<evidence type="ECO:0000259" key="2">
    <source>
        <dbReference type="Pfam" id="PF01738"/>
    </source>
</evidence>
<dbReference type="InterPro" id="IPR029058">
    <property type="entry name" value="AB_hydrolase_fold"/>
</dbReference>
<reference evidence="3 4" key="1">
    <citation type="submission" date="2020-08" db="EMBL/GenBank/DDBJ databases">
        <title>Genomic Encyclopedia of Type Strains, Phase IV (KMG-IV): sequencing the most valuable type-strain genomes for metagenomic binning, comparative biology and taxonomic classification.</title>
        <authorList>
            <person name="Goeker M."/>
        </authorList>
    </citation>
    <scope>NUCLEOTIDE SEQUENCE [LARGE SCALE GENOMIC DNA]</scope>
    <source>
        <strain evidence="3 4">DSM 27165</strain>
    </source>
</reference>
<evidence type="ECO:0000313" key="4">
    <source>
        <dbReference type="Proteomes" id="UP000575898"/>
    </source>
</evidence>
<dbReference type="GO" id="GO:0016787">
    <property type="term" value="F:hydrolase activity"/>
    <property type="evidence" value="ECO:0007669"/>
    <property type="project" value="UniProtKB-KW"/>
</dbReference>
<dbReference type="PANTHER" id="PTHR22946:SF0">
    <property type="entry name" value="DIENELACTONE HYDROLASE DOMAIN-CONTAINING PROTEIN"/>
    <property type="match status" value="1"/>
</dbReference>
<keyword evidence="3" id="KW-0378">Hydrolase</keyword>
<feature type="chain" id="PRO_5032928532" evidence="1">
    <location>
        <begin position="25"/>
        <end position="262"/>
    </location>
</feature>
<keyword evidence="1" id="KW-0732">Signal</keyword>
<protein>
    <submittedName>
        <fullName evidence="3">Dienelactone hydrolase</fullName>
    </submittedName>
</protein>
<dbReference type="InterPro" id="IPR002925">
    <property type="entry name" value="Dienelactn_hydro"/>
</dbReference>
<dbReference type="Gene3D" id="3.40.50.1820">
    <property type="entry name" value="alpha/beta hydrolase"/>
    <property type="match status" value="1"/>
</dbReference>
<dbReference type="InterPro" id="IPR050261">
    <property type="entry name" value="FrsA_esterase"/>
</dbReference>
<dbReference type="AlphaFoldDB" id="A0A840MF14"/>
<dbReference type="SUPFAM" id="SSF53474">
    <property type="entry name" value="alpha/beta-Hydrolases"/>
    <property type="match status" value="1"/>
</dbReference>
<feature type="domain" description="Dienelactone hydrolase" evidence="2">
    <location>
        <begin position="39"/>
        <end position="260"/>
    </location>
</feature>
<dbReference type="EMBL" id="JACHHY010000005">
    <property type="protein sequence ID" value="MBB5017854.1"/>
    <property type="molecule type" value="Genomic_DNA"/>
</dbReference>
<dbReference type="Proteomes" id="UP000575898">
    <property type="component" value="Unassembled WGS sequence"/>
</dbReference>
<comment type="caution">
    <text evidence="3">The sequence shown here is derived from an EMBL/GenBank/DDBJ whole genome shotgun (WGS) entry which is preliminary data.</text>
</comment>
<name>A0A840MF14_9PROT</name>
<feature type="signal peptide" evidence="1">
    <location>
        <begin position="1"/>
        <end position="24"/>
    </location>
</feature>
<proteinExistence type="predicted"/>
<accession>A0A840MF14</accession>
<evidence type="ECO:0000313" key="3">
    <source>
        <dbReference type="EMBL" id="MBB5017854.1"/>
    </source>
</evidence>
<evidence type="ECO:0000256" key="1">
    <source>
        <dbReference type="SAM" id="SignalP"/>
    </source>
</evidence>
<sequence>MKTITWRAVFCSVVLCATSQMALAAKGEVVTYKQGDTELEGYLAWPDKMEGKRPAVLIFHDWTGVGDYVKGRAKQLADLGYVAFAADIYGKGVRPAFGPEAAKVSGQFYKDRDLLHARLAAGYDWLKERKEVNPDKIVGMGYCFGGMAALELARMGTPVAGAISFHGNLGNPTPETAKQIKGKVLVLHGAIDPYVKPEQVDAFMKEMNAANVDYQFIAYSGAVHSFTQPHVGTDISKGAAYNAAADRRSFEAMKTFLHEVFQ</sequence>
<organism evidence="3 4">
    <name type="scientific">Chitinivorax tropicus</name>
    <dbReference type="NCBI Taxonomy" id="714531"/>
    <lineage>
        <taxon>Bacteria</taxon>
        <taxon>Pseudomonadati</taxon>
        <taxon>Pseudomonadota</taxon>
        <taxon>Betaproteobacteria</taxon>
        <taxon>Chitinivorax</taxon>
    </lineage>
</organism>
<dbReference type="Pfam" id="PF01738">
    <property type="entry name" value="DLH"/>
    <property type="match status" value="1"/>
</dbReference>
<dbReference type="PANTHER" id="PTHR22946">
    <property type="entry name" value="DIENELACTONE HYDROLASE DOMAIN-CONTAINING PROTEIN-RELATED"/>
    <property type="match status" value="1"/>
</dbReference>
<keyword evidence="4" id="KW-1185">Reference proteome</keyword>